<protein>
    <submittedName>
        <fullName evidence="2">Uncharacterized protein</fullName>
    </submittedName>
</protein>
<evidence type="ECO:0000256" key="1">
    <source>
        <dbReference type="SAM" id="MobiDB-lite"/>
    </source>
</evidence>
<feature type="region of interest" description="Disordered" evidence="1">
    <location>
        <begin position="44"/>
        <end position="84"/>
    </location>
</feature>
<dbReference type="EMBL" id="CADCWF010000124">
    <property type="protein sequence ID" value="CAA9553765.1"/>
    <property type="molecule type" value="Genomic_DNA"/>
</dbReference>
<gene>
    <name evidence="2" type="ORF">AVDCRST_MAG59-1990</name>
</gene>
<feature type="non-terminal residue" evidence="2">
    <location>
        <position position="84"/>
    </location>
</feature>
<organism evidence="2">
    <name type="scientific">uncultured Thermomicrobiales bacterium</name>
    <dbReference type="NCBI Taxonomy" id="1645740"/>
    <lineage>
        <taxon>Bacteria</taxon>
        <taxon>Pseudomonadati</taxon>
        <taxon>Thermomicrobiota</taxon>
        <taxon>Thermomicrobia</taxon>
        <taxon>Thermomicrobiales</taxon>
        <taxon>environmental samples</taxon>
    </lineage>
</organism>
<reference evidence="2" key="1">
    <citation type="submission" date="2020-02" db="EMBL/GenBank/DDBJ databases">
        <authorList>
            <person name="Meier V. D."/>
        </authorList>
    </citation>
    <scope>NUCLEOTIDE SEQUENCE</scope>
    <source>
        <strain evidence="2">AVDCRST_MAG59</strain>
    </source>
</reference>
<dbReference type="AlphaFoldDB" id="A0A6J4UKY3"/>
<name>A0A6J4UKY3_9BACT</name>
<proteinExistence type="predicted"/>
<feature type="non-terminal residue" evidence="2">
    <location>
        <position position="1"/>
    </location>
</feature>
<feature type="region of interest" description="Disordered" evidence="1">
    <location>
        <begin position="1"/>
        <end position="26"/>
    </location>
</feature>
<sequence length="84" mass="8867">ARPNPPRLPRSAQSGRPHRLRATSARRGGYCAARHCVPRAIPPALGASTGEAAGSHSRGIVGPASEPSQPRKRTREVAATNRQL</sequence>
<evidence type="ECO:0000313" key="2">
    <source>
        <dbReference type="EMBL" id="CAA9553765.1"/>
    </source>
</evidence>
<accession>A0A6J4UKY3</accession>